<evidence type="ECO:0000313" key="18">
    <source>
        <dbReference type="WBParaSite" id="ACOC_0001252201-mRNA-1"/>
    </source>
</evidence>
<dbReference type="SUPFAM" id="SSF51735">
    <property type="entry name" value="NAD(P)-binding Rossmann-fold domains"/>
    <property type="match status" value="1"/>
</dbReference>
<dbReference type="EC" id="7.1.1.1" evidence="2"/>
<dbReference type="FunFam" id="3.40.50.1220:FF:000002">
    <property type="entry name" value="NAD(P) transhydrogenase subunit beta"/>
    <property type="match status" value="1"/>
</dbReference>
<dbReference type="InterPro" id="IPR024605">
    <property type="entry name" value="NADP_transhyd_a_C"/>
</dbReference>
<dbReference type="Pfam" id="PF02233">
    <property type="entry name" value="PNTB"/>
    <property type="match status" value="1"/>
</dbReference>
<evidence type="ECO:0000256" key="8">
    <source>
        <dbReference type="ARBA" id="ARBA00022989"/>
    </source>
</evidence>
<evidence type="ECO:0000256" key="10">
    <source>
        <dbReference type="ARBA" id="ARBA00023136"/>
    </source>
</evidence>
<evidence type="ECO:0000256" key="5">
    <source>
        <dbReference type="ARBA" id="ARBA00022692"/>
    </source>
</evidence>
<feature type="transmembrane region" description="Helical" evidence="12">
    <location>
        <begin position="184"/>
        <end position="203"/>
    </location>
</feature>
<evidence type="ECO:0000256" key="12">
    <source>
        <dbReference type="SAM" id="Phobius"/>
    </source>
</evidence>
<feature type="transmembrane region" description="Helical" evidence="12">
    <location>
        <begin position="322"/>
        <end position="344"/>
    </location>
</feature>
<comment type="subcellular location">
    <subcellularLocation>
        <location evidence="1">Cell inner membrane</location>
        <topology evidence="1">Multi-pass membrane protein</topology>
    </subcellularLocation>
</comment>
<reference evidence="16 17" key="2">
    <citation type="submission" date="2018-11" db="EMBL/GenBank/DDBJ databases">
        <authorList>
            <consortium name="Pathogen Informatics"/>
        </authorList>
    </citation>
    <scope>NUCLEOTIDE SEQUENCE [LARGE SCALE GENOMIC DNA]</scope>
    <source>
        <strain evidence="16 17">Costa Rica</strain>
    </source>
</reference>
<dbReference type="Pfam" id="PF01262">
    <property type="entry name" value="AlaDh_PNT_C"/>
    <property type="match status" value="1"/>
</dbReference>
<dbReference type="GO" id="GO:0005743">
    <property type="term" value="C:mitochondrial inner membrane"/>
    <property type="evidence" value="ECO:0007669"/>
    <property type="project" value="TreeGrafter"/>
</dbReference>
<dbReference type="GO" id="GO:0006740">
    <property type="term" value="P:NADPH regeneration"/>
    <property type="evidence" value="ECO:0007669"/>
    <property type="project" value="TreeGrafter"/>
</dbReference>
<keyword evidence="3" id="KW-1003">Cell membrane</keyword>
<dbReference type="Pfam" id="PF12769">
    <property type="entry name" value="PNTB_4TM"/>
    <property type="match status" value="1"/>
</dbReference>
<feature type="domain" description="NADP transhydrogenase beta-like" evidence="14">
    <location>
        <begin position="249"/>
        <end position="699"/>
    </location>
</feature>
<evidence type="ECO:0000259" key="14">
    <source>
        <dbReference type="Pfam" id="PF02233"/>
    </source>
</evidence>
<evidence type="ECO:0000313" key="17">
    <source>
        <dbReference type="Proteomes" id="UP000267027"/>
    </source>
</evidence>
<evidence type="ECO:0000256" key="2">
    <source>
        <dbReference type="ARBA" id="ARBA00012943"/>
    </source>
</evidence>
<sequence>MIRSMRTGSVVVDLAAEAGGNIETTKPGECYRKHGVVHIGYVDLPSRLPTQASTLYANNISKLLMYMSDKDEFKINLTDEEVADKSESVPVEISPFVVTARKAGAITAGLGSLSIIGVLSPNVNFAAMTTTFALAGIVGYHTVWGVVPALHSPLMSVTNAISGTTVAGALCLMGGGMLPSNSSQTLAFGAAFISSINIGGGFVITKRMLDMFKRKDDPLEHNYLYAVPAALFLGGYYYGLQTNAPSAHSIAYLGSSLCCVGALGGLSSQRTARAGNALGMTGVVGGLAATLGSLNPDPDTLLQMATAIGIGSTIGVSDLPQLVAAFHSFVGLAATMTCLANYIAEHSHFLADPSGFAAAKLSLFLGTYIGGVTFTGSLMAYGKLQGILNSAATYLPARHALNSALLLGNGVALAIYMSNTDYSMGLQMLGLTTGLSSMMGVTLTMAIGGADMPVVITILNSYSGWALCAEGFMLNNNLLTIVGALIGSSGAILSYIMCKAMNRSLISVILGGVGTKSQGSGEAKAIEGTATLTNVSETIDWLTNANSVIIVPGYGLCAAQAQYPIAQLVKELSSRGIRVRFAVHPVAGRMPGQLNVLLAEAGVPYDIVEEMDDINNDFDSTDVVLVIGANDTVNSAAEDDPNSSIAGMPVLRVWRAKKVVIMKRTLGVGYAAVDNPVFFNDNTAMLLGDAKKMCDQLLTSLQGTSH</sequence>
<feature type="transmembrane region" description="Helical" evidence="12">
    <location>
        <begin position="223"/>
        <end position="240"/>
    </location>
</feature>
<feature type="domain" description="NAD(P) transhydrogenase alpha subunit C-terminal" evidence="15">
    <location>
        <begin position="129"/>
        <end position="214"/>
    </location>
</feature>
<dbReference type="GO" id="GO:0008750">
    <property type="term" value="F:proton-translocating NAD(P)+ transhydrogenase activity"/>
    <property type="evidence" value="ECO:0007669"/>
    <property type="project" value="UniProtKB-EC"/>
</dbReference>
<feature type="transmembrane region" description="Helical" evidence="12">
    <location>
        <begin position="103"/>
        <end position="119"/>
    </location>
</feature>
<organism evidence="18">
    <name type="scientific">Angiostrongylus costaricensis</name>
    <name type="common">Nematode worm</name>
    <dbReference type="NCBI Taxonomy" id="334426"/>
    <lineage>
        <taxon>Eukaryota</taxon>
        <taxon>Metazoa</taxon>
        <taxon>Ecdysozoa</taxon>
        <taxon>Nematoda</taxon>
        <taxon>Chromadorea</taxon>
        <taxon>Rhabditida</taxon>
        <taxon>Rhabditina</taxon>
        <taxon>Rhabditomorpha</taxon>
        <taxon>Strongyloidea</taxon>
        <taxon>Metastrongylidae</taxon>
        <taxon>Angiostrongylus</taxon>
    </lineage>
</organism>
<dbReference type="Gene3D" id="3.40.50.720">
    <property type="entry name" value="NAD(P)-binding Rossmann-like Domain"/>
    <property type="match status" value="1"/>
</dbReference>
<keyword evidence="4" id="KW-0997">Cell inner membrane</keyword>
<keyword evidence="10 12" id="KW-0472">Membrane</keyword>
<dbReference type="STRING" id="334426.A0A158PMC1"/>
<evidence type="ECO:0000313" key="16">
    <source>
        <dbReference type="EMBL" id="VDM64108.1"/>
    </source>
</evidence>
<feature type="transmembrane region" description="Helical" evidence="12">
    <location>
        <begin position="246"/>
        <end position="265"/>
    </location>
</feature>
<evidence type="ECO:0000256" key="6">
    <source>
        <dbReference type="ARBA" id="ARBA00022857"/>
    </source>
</evidence>
<dbReference type="InterPro" id="IPR029035">
    <property type="entry name" value="DHS-like_NAD/FAD-binding_dom"/>
</dbReference>
<dbReference type="EMBL" id="UYYA01005075">
    <property type="protein sequence ID" value="VDM64108.1"/>
    <property type="molecule type" value="Genomic_DNA"/>
</dbReference>
<evidence type="ECO:0000256" key="3">
    <source>
        <dbReference type="ARBA" id="ARBA00022475"/>
    </source>
</evidence>
<dbReference type="Proteomes" id="UP000267027">
    <property type="component" value="Unassembled WGS sequence"/>
</dbReference>
<dbReference type="GO" id="GO:0005886">
    <property type="term" value="C:plasma membrane"/>
    <property type="evidence" value="ECO:0007669"/>
    <property type="project" value="UniProtKB-SubCell"/>
</dbReference>
<evidence type="ECO:0000256" key="1">
    <source>
        <dbReference type="ARBA" id="ARBA00004429"/>
    </source>
</evidence>
<feature type="domain" description="Alanine dehydrogenase/pyridine nucleotide transhydrogenase NAD(H)-binding" evidence="13">
    <location>
        <begin position="1"/>
        <end position="83"/>
    </location>
</feature>
<feature type="transmembrane region" description="Helical" evidence="12">
    <location>
        <begin position="400"/>
        <end position="417"/>
    </location>
</feature>
<dbReference type="AlphaFoldDB" id="A0A158PMC1"/>
<keyword evidence="6" id="KW-0521">NADP</keyword>
<keyword evidence="5 12" id="KW-0812">Transmembrane</keyword>
<keyword evidence="9" id="KW-0520">NAD</keyword>
<dbReference type="GO" id="GO:0050661">
    <property type="term" value="F:NADP binding"/>
    <property type="evidence" value="ECO:0007669"/>
    <property type="project" value="TreeGrafter"/>
</dbReference>
<evidence type="ECO:0000256" key="11">
    <source>
        <dbReference type="ARBA" id="ARBA00048202"/>
    </source>
</evidence>
<accession>A0A158PMC1</accession>
<feature type="transmembrane region" description="Helical" evidence="12">
    <location>
        <begin position="159"/>
        <end position="178"/>
    </location>
</feature>
<feature type="transmembrane region" description="Helical" evidence="12">
    <location>
        <begin position="429"/>
        <end position="458"/>
    </location>
</feature>
<dbReference type="InterPro" id="IPR034300">
    <property type="entry name" value="PNTB-like"/>
</dbReference>
<dbReference type="InterPro" id="IPR036291">
    <property type="entry name" value="NAD(P)-bd_dom_sf"/>
</dbReference>
<keyword evidence="8 12" id="KW-1133">Transmembrane helix</keyword>
<feature type="transmembrane region" description="Helical" evidence="12">
    <location>
        <begin position="277"/>
        <end position="294"/>
    </location>
</feature>
<evidence type="ECO:0000256" key="9">
    <source>
        <dbReference type="ARBA" id="ARBA00023027"/>
    </source>
</evidence>
<keyword evidence="17" id="KW-1185">Reference proteome</keyword>
<evidence type="ECO:0000259" key="15">
    <source>
        <dbReference type="Pfam" id="PF12769"/>
    </source>
</evidence>
<name>A0A158PMC1_ANGCS</name>
<dbReference type="WBParaSite" id="ACOC_0001252201-mRNA-1">
    <property type="protein sequence ID" value="ACOC_0001252201-mRNA-1"/>
    <property type="gene ID" value="ACOC_0001252201"/>
</dbReference>
<proteinExistence type="predicted"/>
<dbReference type="PANTHER" id="PTHR10160:SF19">
    <property type="entry name" value="PROTON-TRANSLOCATING NAD(P)(+) TRANSHYDROGENASE"/>
    <property type="match status" value="1"/>
</dbReference>
<evidence type="ECO:0000256" key="4">
    <source>
        <dbReference type="ARBA" id="ARBA00022519"/>
    </source>
</evidence>
<dbReference type="OMA" id="LHDFPHF"/>
<feature type="transmembrane region" description="Helical" evidence="12">
    <location>
        <begin position="478"/>
        <end position="498"/>
    </location>
</feature>
<dbReference type="SUPFAM" id="SSF52467">
    <property type="entry name" value="DHS-like NAD/FAD-binding domain"/>
    <property type="match status" value="1"/>
</dbReference>
<gene>
    <name evidence="16" type="ORF">ACOC_LOCUS12523</name>
</gene>
<dbReference type="PANTHER" id="PTHR10160">
    <property type="entry name" value="NAD(P) TRANSHYDROGENASE"/>
    <property type="match status" value="1"/>
</dbReference>
<evidence type="ECO:0000259" key="13">
    <source>
        <dbReference type="Pfam" id="PF01262"/>
    </source>
</evidence>
<keyword evidence="7" id="KW-1278">Translocase</keyword>
<feature type="transmembrane region" description="Helical" evidence="12">
    <location>
        <begin position="125"/>
        <end position="147"/>
    </location>
</feature>
<reference evidence="18" key="1">
    <citation type="submission" date="2016-04" db="UniProtKB">
        <authorList>
            <consortium name="WormBaseParasite"/>
        </authorList>
    </citation>
    <scope>IDENTIFICATION</scope>
</reference>
<dbReference type="Gene3D" id="3.40.50.1220">
    <property type="entry name" value="TPP-binding domain"/>
    <property type="match status" value="1"/>
</dbReference>
<dbReference type="OrthoDB" id="37244at2759"/>
<feature type="transmembrane region" description="Helical" evidence="12">
    <location>
        <begin position="356"/>
        <end position="380"/>
    </location>
</feature>
<comment type="catalytic activity">
    <reaction evidence="11">
        <text>NAD(+) + NADPH + H(+)(in) = NADH + NADP(+) + H(+)(out)</text>
        <dbReference type="Rhea" id="RHEA:47992"/>
        <dbReference type="ChEBI" id="CHEBI:15378"/>
        <dbReference type="ChEBI" id="CHEBI:57540"/>
        <dbReference type="ChEBI" id="CHEBI:57783"/>
        <dbReference type="ChEBI" id="CHEBI:57945"/>
        <dbReference type="ChEBI" id="CHEBI:58349"/>
        <dbReference type="EC" id="7.1.1.1"/>
    </reaction>
</comment>
<dbReference type="InterPro" id="IPR007698">
    <property type="entry name" value="AlaDH/PNT_NAD(H)-bd"/>
</dbReference>
<protein>
    <recommendedName>
        <fullName evidence="2">proton-translocating NAD(P)(+) transhydrogenase</fullName>
        <ecNumber evidence="2">7.1.1.1</ecNumber>
    </recommendedName>
</protein>
<evidence type="ECO:0000256" key="7">
    <source>
        <dbReference type="ARBA" id="ARBA00022967"/>
    </source>
</evidence>